<name>A0A8X6YN71_9ARAC</name>
<proteinExistence type="inferred from homology"/>
<comment type="similarity">
    <text evidence="2">Belongs to the HIBADH-related family. NP60 subfamily.</text>
</comment>
<dbReference type="EMBL" id="BMAV01021778">
    <property type="protein sequence ID" value="GFY76105.1"/>
    <property type="molecule type" value="Genomic_DNA"/>
</dbReference>
<dbReference type="PANTHER" id="PTHR43580">
    <property type="entry name" value="OXIDOREDUCTASE GLYR1-RELATED"/>
    <property type="match status" value="1"/>
</dbReference>
<dbReference type="PANTHER" id="PTHR43580:SF2">
    <property type="entry name" value="CYTOKINE-LIKE NUCLEAR FACTOR N-PAC"/>
    <property type="match status" value="1"/>
</dbReference>
<comment type="caution">
    <text evidence="8">The sequence shown here is derived from an EMBL/GenBank/DDBJ whole genome shotgun (WGS) entry which is preliminary data.</text>
</comment>
<dbReference type="GO" id="GO:0000785">
    <property type="term" value="C:chromatin"/>
    <property type="evidence" value="ECO:0007669"/>
    <property type="project" value="TreeGrafter"/>
</dbReference>
<dbReference type="SUPFAM" id="SSF48179">
    <property type="entry name" value="6-phosphogluconate dehydrogenase C-terminal domain-like"/>
    <property type="match status" value="1"/>
</dbReference>
<dbReference type="Proteomes" id="UP000886998">
    <property type="component" value="Unassembled WGS sequence"/>
</dbReference>
<dbReference type="InterPro" id="IPR000313">
    <property type="entry name" value="PWWP_dom"/>
</dbReference>
<dbReference type="Gene3D" id="3.40.50.720">
    <property type="entry name" value="NAD(P)-binding Rossmann-like Domain"/>
    <property type="match status" value="1"/>
</dbReference>
<dbReference type="SMART" id="SM00293">
    <property type="entry name" value="PWWP"/>
    <property type="match status" value="1"/>
</dbReference>
<organism evidence="8 9">
    <name type="scientific">Trichonephila inaurata madagascariensis</name>
    <dbReference type="NCBI Taxonomy" id="2747483"/>
    <lineage>
        <taxon>Eukaryota</taxon>
        <taxon>Metazoa</taxon>
        <taxon>Ecdysozoa</taxon>
        <taxon>Arthropoda</taxon>
        <taxon>Chelicerata</taxon>
        <taxon>Arachnida</taxon>
        <taxon>Araneae</taxon>
        <taxon>Araneomorphae</taxon>
        <taxon>Entelegynae</taxon>
        <taxon>Araneoidea</taxon>
        <taxon>Nephilidae</taxon>
        <taxon>Trichonephila</taxon>
        <taxon>Trichonephila inaurata</taxon>
    </lineage>
</organism>
<feature type="compositionally biased region" description="Basic and acidic residues" evidence="6">
    <location>
        <begin position="223"/>
        <end position="241"/>
    </location>
</feature>
<evidence type="ECO:0000256" key="6">
    <source>
        <dbReference type="SAM" id="MobiDB-lite"/>
    </source>
</evidence>
<dbReference type="Pfam" id="PF03446">
    <property type="entry name" value="NAD_binding_2"/>
    <property type="match status" value="1"/>
</dbReference>
<feature type="compositionally biased region" description="Basic and acidic residues" evidence="6">
    <location>
        <begin position="159"/>
        <end position="170"/>
    </location>
</feature>
<dbReference type="InterPro" id="IPR029154">
    <property type="entry name" value="HIBADH-like_NADP-bd"/>
</dbReference>
<gene>
    <name evidence="8" type="primary">AGAP009949</name>
    <name evidence="8" type="ORF">TNIN_368181</name>
</gene>
<dbReference type="Gene3D" id="2.30.30.140">
    <property type="match status" value="1"/>
</dbReference>
<evidence type="ECO:0000256" key="3">
    <source>
        <dbReference type="ARBA" id="ARBA00022454"/>
    </source>
</evidence>
<dbReference type="GO" id="GO:0003677">
    <property type="term" value="F:DNA binding"/>
    <property type="evidence" value="ECO:0007669"/>
    <property type="project" value="TreeGrafter"/>
</dbReference>
<dbReference type="GO" id="GO:0031491">
    <property type="term" value="F:nucleosome binding"/>
    <property type="evidence" value="ECO:0007669"/>
    <property type="project" value="TreeGrafter"/>
</dbReference>
<evidence type="ECO:0000313" key="9">
    <source>
        <dbReference type="Proteomes" id="UP000886998"/>
    </source>
</evidence>
<dbReference type="AlphaFoldDB" id="A0A8X6YN71"/>
<dbReference type="CDD" id="cd05836">
    <property type="entry name" value="PWWP_GLYR1"/>
    <property type="match status" value="1"/>
</dbReference>
<dbReference type="InterPro" id="IPR006115">
    <property type="entry name" value="6PGDH_NADP-bd"/>
</dbReference>
<dbReference type="InterPro" id="IPR013328">
    <property type="entry name" value="6PGD_dom2"/>
</dbReference>
<evidence type="ECO:0000256" key="5">
    <source>
        <dbReference type="ARBA" id="ARBA00034140"/>
    </source>
</evidence>
<reference evidence="8" key="1">
    <citation type="submission" date="2020-08" db="EMBL/GenBank/DDBJ databases">
        <title>Multicomponent nature underlies the extraordinary mechanical properties of spider dragline silk.</title>
        <authorList>
            <person name="Kono N."/>
            <person name="Nakamura H."/>
            <person name="Mori M."/>
            <person name="Yoshida Y."/>
            <person name="Ohtoshi R."/>
            <person name="Malay A.D."/>
            <person name="Moran D.A.P."/>
            <person name="Tomita M."/>
            <person name="Numata K."/>
            <person name="Arakawa K."/>
        </authorList>
    </citation>
    <scope>NUCLEOTIDE SEQUENCE</scope>
</reference>
<dbReference type="InterPro" id="IPR036291">
    <property type="entry name" value="NAD(P)-bd_dom_sf"/>
</dbReference>
<feature type="region of interest" description="Disordered" evidence="6">
    <location>
        <begin position="159"/>
        <end position="259"/>
    </location>
</feature>
<comment type="subcellular location">
    <subcellularLocation>
        <location evidence="1">Chromosome</location>
    </subcellularLocation>
</comment>
<dbReference type="InterPro" id="IPR035501">
    <property type="entry name" value="GLYR1_PWWP"/>
</dbReference>
<protein>
    <recommendedName>
        <fullName evidence="5">Cytokine-like nuclear factor N-PAC</fullName>
    </recommendedName>
    <alternativeName>
        <fullName evidence="4">Glyoxylate reductase 1 homolog</fullName>
    </alternativeName>
</protein>
<dbReference type="SUPFAM" id="SSF63748">
    <property type="entry name" value="Tudor/PWWP/MBT"/>
    <property type="match status" value="1"/>
</dbReference>
<evidence type="ECO:0000256" key="2">
    <source>
        <dbReference type="ARBA" id="ARBA00007598"/>
    </source>
</evidence>
<dbReference type="GO" id="GO:0051287">
    <property type="term" value="F:NAD binding"/>
    <property type="evidence" value="ECO:0007669"/>
    <property type="project" value="InterPro"/>
</dbReference>
<feature type="region of interest" description="Disordered" evidence="6">
    <location>
        <begin position="285"/>
        <end position="304"/>
    </location>
</feature>
<dbReference type="GO" id="GO:0140673">
    <property type="term" value="P:transcription elongation-coupled chromatin remodeling"/>
    <property type="evidence" value="ECO:0007669"/>
    <property type="project" value="TreeGrafter"/>
</dbReference>
<dbReference type="Pfam" id="PF14833">
    <property type="entry name" value="NAD_binding_11"/>
    <property type="match status" value="1"/>
</dbReference>
<evidence type="ECO:0000259" key="7">
    <source>
        <dbReference type="PROSITE" id="PS50812"/>
    </source>
</evidence>
<dbReference type="PROSITE" id="PS50812">
    <property type="entry name" value="PWWP"/>
    <property type="match status" value="1"/>
</dbReference>
<evidence type="ECO:0000256" key="4">
    <source>
        <dbReference type="ARBA" id="ARBA00030287"/>
    </source>
</evidence>
<accession>A0A8X6YN71</accession>
<sequence>MDSLRNQTPVRGSTARRHSLSKEFIYLVAAYSDNFRGFRSKTKDNYLKMAAENFEVGDLVWAKMKNFPFWPAKIVNPPTEEENTAKGLQKKKPSTPRKAQHYVFFFGSQNHAWILDENIVPHSEEMLSKVTKKKSTSYVKAIDEIVKASGSVVSKSIPVKEDSVEEDKTSKNSTAVQNPEKITKIPSIKGDKLLKKSSTVQFVKRDKTPEQKSEETEISPQKRMTEEASDKKRDKSSRMSDDDSDDDFQNSSNSSNASFEQVEVVKDIQMGDNIPQFQSLTKKPVKQYVEPPTGSSSDIASSSTTEFKIGPTNKRFGFIGLGEMGQKIVRVLLNSGHDVSVWNRTPEKCKQFVDIGVKQFMTISELVLNCDFIFSCLSGSEASNSIFFGKKCILESLRLCKPESKGFIEMSTIDPNTSQKIAEAITQKGSKYLEAPINILKVNAEDPPLILAAGDHGLFTSCLSCFRAISKDSYYIGCDVGKSAKMNVLLSTLMCAMHAGMVEGLALTQKMNFSKELFTNLIAKSPRSCPLVADKSQSFIANNFCTESSLELQRKNLCMALELGNQYSQPLPLTAATNELLKEDYFLPFCISNNGED</sequence>
<dbReference type="OrthoDB" id="6493824at2759"/>
<dbReference type="InterPro" id="IPR051265">
    <property type="entry name" value="HIBADH-related_NP60_sf"/>
</dbReference>
<evidence type="ECO:0000256" key="1">
    <source>
        <dbReference type="ARBA" id="ARBA00004286"/>
    </source>
</evidence>
<feature type="domain" description="PWWP" evidence="7">
    <location>
        <begin position="56"/>
        <end position="125"/>
    </location>
</feature>
<dbReference type="Pfam" id="PF00855">
    <property type="entry name" value="PWWP"/>
    <property type="match status" value="1"/>
</dbReference>
<dbReference type="InterPro" id="IPR008927">
    <property type="entry name" value="6-PGluconate_DH-like_C_sf"/>
</dbReference>
<dbReference type="SUPFAM" id="SSF51735">
    <property type="entry name" value="NAD(P)-binding Rossmann-fold domains"/>
    <property type="match status" value="1"/>
</dbReference>
<evidence type="ECO:0000313" key="8">
    <source>
        <dbReference type="EMBL" id="GFY76105.1"/>
    </source>
</evidence>
<dbReference type="GO" id="GO:0050661">
    <property type="term" value="F:NADP binding"/>
    <property type="evidence" value="ECO:0007669"/>
    <property type="project" value="InterPro"/>
</dbReference>
<dbReference type="Gene3D" id="1.10.1040.10">
    <property type="entry name" value="N-(1-d-carboxylethyl)-l-norvaline Dehydrogenase, domain 2"/>
    <property type="match status" value="1"/>
</dbReference>
<feature type="compositionally biased region" description="Low complexity" evidence="6">
    <location>
        <begin position="249"/>
        <end position="258"/>
    </location>
</feature>
<feature type="compositionally biased region" description="Basic and acidic residues" evidence="6">
    <location>
        <begin position="203"/>
        <end position="215"/>
    </location>
</feature>
<keyword evidence="9" id="KW-1185">Reference proteome</keyword>
<keyword evidence="3" id="KW-0158">Chromosome</keyword>